<accession>A0ABW6R0D5</accession>
<protein>
    <recommendedName>
        <fullName evidence="2">Beta-ketoacyl-[acyl-carrier-protein] synthase III N-terminal domain-containing protein</fullName>
    </recommendedName>
</protein>
<evidence type="ECO:0000313" key="3">
    <source>
        <dbReference type="EMBL" id="MFF3226956.1"/>
    </source>
</evidence>
<dbReference type="Proteomes" id="UP001601948">
    <property type="component" value="Unassembled WGS sequence"/>
</dbReference>
<dbReference type="Pfam" id="PF08545">
    <property type="entry name" value="ACP_syn_III"/>
    <property type="match status" value="1"/>
</dbReference>
<evidence type="ECO:0000313" key="4">
    <source>
        <dbReference type="Proteomes" id="UP001601948"/>
    </source>
</evidence>
<keyword evidence="4" id="KW-1185">Reference proteome</keyword>
<dbReference type="RefSeq" id="WP_387722635.1">
    <property type="nucleotide sequence ID" value="NZ_JBIAPI010000009.1"/>
</dbReference>
<evidence type="ECO:0000259" key="2">
    <source>
        <dbReference type="Pfam" id="PF08545"/>
    </source>
</evidence>
<proteinExistence type="predicted"/>
<dbReference type="PANTHER" id="PTHR34069:SF2">
    <property type="entry name" value="BETA-KETOACYL-[ACYL-CARRIER-PROTEIN] SYNTHASE III"/>
    <property type="match status" value="1"/>
</dbReference>
<dbReference type="InterPro" id="IPR013751">
    <property type="entry name" value="ACP_syn_III_N"/>
</dbReference>
<dbReference type="SUPFAM" id="SSF53901">
    <property type="entry name" value="Thiolase-like"/>
    <property type="match status" value="1"/>
</dbReference>
<dbReference type="PANTHER" id="PTHR34069">
    <property type="entry name" value="3-OXOACYL-[ACYL-CARRIER-PROTEIN] SYNTHASE 3"/>
    <property type="match status" value="1"/>
</dbReference>
<dbReference type="EMBL" id="JBIAPI010000009">
    <property type="protein sequence ID" value="MFF3226956.1"/>
    <property type="molecule type" value="Genomic_DNA"/>
</dbReference>
<feature type="compositionally biased region" description="Basic and acidic residues" evidence="1">
    <location>
        <begin position="191"/>
        <end position="206"/>
    </location>
</feature>
<name>A0ABW6R0D5_9NOCA</name>
<feature type="region of interest" description="Disordered" evidence="1">
    <location>
        <begin position="185"/>
        <end position="207"/>
    </location>
</feature>
<comment type="caution">
    <text evidence="3">The sequence shown here is derived from an EMBL/GenBank/DDBJ whole genome shotgun (WGS) entry which is preliminary data.</text>
</comment>
<evidence type="ECO:0000256" key="1">
    <source>
        <dbReference type="SAM" id="MobiDB-lite"/>
    </source>
</evidence>
<reference evidence="3 4" key="1">
    <citation type="submission" date="2024-10" db="EMBL/GenBank/DDBJ databases">
        <title>The Natural Products Discovery Center: Release of the First 8490 Sequenced Strains for Exploring Actinobacteria Biosynthetic Diversity.</title>
        <authorList>
            <person name="Kalkreuter E."/>
            <person name="Kautsar S.A."/>
            <person name="Yang D."/>
            <person name="Bader C.D."/>
            <person name="Teijaro C.N."/>
            <person name="Fluegel L."/>
            <person name="Davis C.M."/>
            <person name="Simpson J.R."/>
            <person name="Lauterbach L."/>
            <person name="Steele A.D."/>
            <person name="Gui C."/>
            <person name="Meng S."/>
            <person name="Li G."/>
            <person name="Viehrig K."/>
            <person name="Ye F."/>
            <person name="Su P."/>
            <person name="Kiefer A.F."/>
            <person name="Nichols A."/>
            <person name="Cepeda A.J."/>
            <person name="Yan W."/>
            <person name="Fan B."/>
            <person name="Jiang Y."/>
            <person name="Adhikari A."/>
            <person name="Zheng C.-J."/>
            <person name="Schuster L."/>
            <person name="Cowan T.M."/>
            <person name="Smanski M.J."/>
            <person name="Chevrette M.G."/>
            <person name="De Carvalho L.P.S."/>
            <person name="Shen B."/>
        </authorList>
    </citation>
    <scope>NUCLEOTIDE SEQUENCE [LARGE SCALE GENOMIC DNA]</scope>
    <source>
        <strain evidence="3 4">NPDC003040</strain>
    </source>
</reference>
<sequence length="339" mass="35902">MGDVFLAGVAGVLPPAMSGADAIAAGAWTKRDAAETQQLSVTVAPADQYSPDLAVDAARLALARARLDPARIALALHSMMLTPGGRLWHGAPYIHRQLGVPAGHCIASDLDCGCASSLVALELASAYLGAREQGDLALVTAADCWREHEVDRWRTSNNPLGDGAAAAVVSRESGFARIAGAATSSNPELEPVGRGREPFSAEREKSTGPVYVRSRHEEIVDGELIWQTVAGEVQSVVAKATRQAGIELSEVDFVVCPFLGRELTLQQFLKPLSLDLSITPWEFSRRVGHIGPADPLAGLDHLVNTERVDWRYILLLAHGMGGISSAVVLESTGAAPLPR</sequence>
<dbReference type="InterPro" id="IPR016039">
    <property type="entry name" value="Thiolase-like"/>
</dbReference>
<organism evidence="3 4">
    <name type="scientific">Nocardia suismassiliense</name>
    <dbReference type="NCBI Taxonomy" id="2077092"/>
    <lineage>
        <taxon>Bacteria</taxon>
        <taxon>Bacillati</taxon>
        <taxon>Actinomycetota</taxon>
        <taxon>Actinomycetes</taxon>
        <taxon>Mycobacteriales</taxon>
        <taxon>Nocardiaceae</taxon>
        <taxon>Nocardia</taxon>
    </lineage>
</organism>
<dbReference type="Gene3D" id="3.40.47.10">
    <property type="match status" value="2"/>
</dbReference>
<gene>
    <name evidence="3" type="ORF">ACFYV7_29460</name>
</gene>
<feature type="domain" description="Beta-ketoacyl-[acyl-carrier-protein] synthase III N-terminal" evidence="2">
    <location>
        <begin position="109"/>
        <end position="185"/>
    </location>
</feature>